<proteinExistence type="predicted"/>
<dbReference type="InterPro" id="IPR050109">
    <property type="entry name" value="HTH-type_TetR-like_transc_reg"/>
</dbReference>
<comment type="caution">
    <text evidence="4">The sequence shown here is derived from an EMBL/GenBank/DDBJ whole genome shotgun (WGS) entry which is preliminary data.</text>
</comment>
<dbReference type="InterPro" id="IPR009057">
    <property type="entry name" value="Homeodomain-like_sf"/>
</dbReference>
<feature type="DNA-binding region" description="H-T-H motif" evidence="2">
    <location>
        <begin position="33"/>
        <end position="52"/>
    </location>
</feature>
<dbReference type="SUPFAM" id="SSF46689">
    <property type="entry name" value="Homeodomain-like"/>
    <property type="match status" value="1"/>
</dbReference>
<name>A0AA42BS93_9BACI</name>
<organism evidence="4 5">
    <name type="scientific">Ectobacillus ponti</name>
    <dbReference type="NCBI Taxonomy" id="2961894"/>
    <lineage>
        <taxon>Bacteria</taxon>
        <taxon>Bacillati</taxon>
        <taxon>Bacillota</taxon>
        <taxon>Bacilli</taxon>
        <taxon>Bacillales</taxon>
        <taxon>Bacillaceae</taxon>
        <taxon>Ectobacillus</taxon>
    </lineage>
</organism>
<dbReference type="InterPro" id="IPR036271">
    <property type="entry name" value="Tet_transcr_reg_TetR-rel_C_sf"/>
</dbReference>
<dbReference type="Proteomes" id="UP001156102">
    <property type="component" value="Unassembled WGS sequence"/>
</dbReference>
<dbReference type="SUPFAM" id="SSF48498">
    <property type="entry name" value="Tetracyclin repressor-like, C-terminal domain"/>
    <property type="match status" value="1"/>
</dbReference>
<dbReference type="GO" id="GO:0003700">
    <property type="term" value="F:DNA-binding transcription factor activity"/>
    <property type="evidence" value="ECO:0007669"/>
    <property type="project" value="TreeGrafter"/>
</dbReference>
<accession>A0AA42BS93</accession>
<evidence type="ECO:0000256" key="1">
    <source>
        <dbReference type="ARBA" id="ARBA00023125"/>
    </source>
</evidence>
<dbReference type="Gene3D" id="1.10.357.10">
    <property type="entry name" value="Tetracycline Repressor, domain 2"/>
    <property type="match status" value="1"/>
</dbReference>
<reference evidence="4" key="1">
    <citation type="submission" date="2022-07" db="EMBL/GenBank/DDBJ databases">
        <authorList>
            <person name="Li W.-J."/>
            <person name="Deng Q.-Q."/>
        </authorList>
    </citation>
    <scope>NUCLEOTIDE SEQUENCE</scope>
    <source>
        <strain evidence="4">SYSU M60031</strain>
    </source>
</reference>
<keyword evidence="1 2" id="KW-0238">DNA-binding</keyword>
<evidence type="ECO:0000259" key="3">
    <source>
        <dbReference type="PROSITE" id="PS50977"/>
    </source>
</evidence>
<dbReference type="PROSITE" id="PS01081">
    <property type="entry name" value="HTH_TETR_1"/>
    <property type="match status" value="1"/>
</dbReference>
<dbReference type="PANTHER" id="PTHR30055">
    <property type="entry name" value="HTH-TYPE TRANSCRIPTIONAL REGULATOR RUTR"/>
    <property type="match status" value="1"/>
</dbReference>
<dbReference type="Pfam" id="PF00440">
    <property type="entry name" value="TetR_N"/>
    <property type="match status" value="1"/>
</dbReference>
<dbReference type="PROSITE" id="PS50977">
    <property type="entry name" value="HTH_TETR_2"/>
    <property type="match status" value="1"/>
</dbReference>
<dbReference type="PANTHER" id="PTHR30055:SF226">
    <property type="entry name" value="HTH-TYPE TRANSCRIPTIONAL REGULATOR PKSA"/>
    <property type="match status" value="1"/>
</dbReference>
<protein>
    <submittedName>
        <fullName evidence="4">TetR/AcrR family transcriptional regulator</fullName>
    </submittedName>
</protein>
<evidence type="ECO:0000313" key="5">
    <source>
        <dbReference type="Proteomes" id="UP001156102"/>
    </source>
</evidence>
<dbReference type="EMBL" id="JANCLT010000011">
    <property type="protein sequence ID" value="MCP8970329.1"/>
    <property type="molecule type" value="Genomic_DNA"/>
</dbReference>
<gene>
    <name evidence="4" type="ORF">NK662_17550</name>
</gene>
<sequence length="210" mass="24956">MVAKFLNLEPEKQERILNASMKEFAGKGYEQASTNAIVKEAGISKGLLFHYFQNKKQLYLFLYDYCLDLVVQDVFARMDLSETDFFQRLRQATQVKMELLRRYPELFRFLEEVYMEQAAEVKPELEGRHQRLTEANMGRMFAGVDFSRFREDLDLQKMLHVVVWTFEKFGEEELRKAKLSPVYAPDYDRMFAEAEEYFEVFITCFYKGKG</sequence>
<dbReference type="InterPro" id="IPR001647">
    <property type="entry name" value="HTH_TetR"/>
</dbReference>
<dbReference type="PRINTS" id="PR00455">
    <property type="entry name" value="HTHTETR"/>
</dbReference>
<dbReference type="RefSeq" id="WP_254760250.1">
    <property type="nucleotide sequence ID" value="NZ_JANCLT010000011.1"/>
</dbReference>
<dbReference type="AlphaFoldDB" id="A0AA42BS93"/>
<evidence type="ECO:0000256" key="2">
    <source>
        <dbReference type="PROSITE-ProRule" id="PRU00335"/>
    </source>
</evidence>
<evidence type="ECO:0000313" key="4">
    <source>
        <dbReference type="EMBL" id="MCP8970329.1"/>
    </source>
</evidence>
<dbReference type="GO" id="GO:0000976">
    <property type="term" value="F:transcription cis-regulatory region binding"/>
    <property type="evidence" value="ECO:0007669"/>
    <property type="project" value="TreeGrafter"/>
</dbReference>
<dbReference type="InterPro" id="IPR023772">
    <property type="entry name" value="DNA-bd_HTH_TetR-type_CS"/>
</dbReference>
<dbReference type="Gene3D" id="1.10.10.60">
    <property type="entry name" value="Homeodomain-like"/>
    <property type="match status" value="1"/>
</dbReference>
<feature type="domain" description="HTH tetR-type" evidence="3">
    <location>
        <begin position="10"/>
        <end position="70"/>
    </location>
</feature>
<keyword evidence="5" id="KW-1185">Reference proteome</keyword>